<dbReference type="STRING" id="1124188.SAMN05444377_101244"/>
<dbReference type="Proteomes" id="UP000184147">
    <property type="component" value="Unassembled WGS sequence"/>
</dbReference>
<dbReference type="AlphaFoldDB" id="A0A1M4WC96"/>
<evidence type="ECO:0000313" key="2">
    <source>
        <dbReference type="Proteomes" id="UP000184147"/>
    </source>
</evidence>
<sequence>MSFEMIKLIARILIILLTFFQVSIIPVSANPIIFGQDHHSGISEVYTYDGIENSFWEKADLTDGLSQFLSAKVVRLDHEVFAGVVSVAAKGGQTIIGEGMKRVSMEAAKREGSVILNDMPKFTGTAYQVTSQMMTYNRQWILQQMRSGRPILDIGLDATRANPSIFYQMEQNMMRNYLKLHPNVFQVIKP</sequence>
<keyword evidence="2" id="KW-1185">Reference proteome</keyword>
<proteinExistence type="predicted"/>
<organism evidence="1 2">
    <name type="scientific">Flavobacterium fontis</name>
    <dbReference type="NCBI Taxonomy" id="1124188"/>
    <lineage>
        <taxon>Bacteria</taxon>
        <taxon>Pseudomonadati</taxon>
        <taxon>Bacteroidota</taxon>
        <taxon>Flavobacteriia</taxon>
        <taxon>Flavobacteriales</taxon>
        <taxon>Flavobacteriaceae</taxon>
        <taxon>Flavobacterium</taxon>
    </lineage>
</organism>
<reference evidence="1 2" key="1">
    <citation type="submission" date="2016-11" db="EMBL/GenBank/DDBJ databases">
        <authorList>
            <person name="Jaros S."/>
            <person name="Januszkiewicz K."/>
            <person name="Wedrychowicz H."/>
        </authorList>
    </citation>
    <scope>NUCLEOTIDE SEQUENCE [LARGE SCALE GENOMIC DNA]</scope>
    <source>
        <strain evidence="1 2">DSM 25660</strain>
    </source>
</reference>
<dbReference type="OrthoDB" id="9963356at2"/>
<name>A0A1M4WC96_9FLAO</name>
<dbReference type="RefSeq" id="WP_073360641.1">
    <property type="nucleotide sequence ID" value="NZ_FQVQ01000001.1"/>
</dbReference>
<dbReference type="EMBL" id="FQVQ01000001">
    <property type="protein sequence ID" value="SHE78683.1"/>
    <property type="molecule type" value="Genomic_DNA"/>
</dbReference>
<accession>A0A1M4WC96</accession>
<protein>
    <submittedName>
        <fullName evidence="1">Uncharacterized protein</fullName>
    </submittedName>
</protein>
<evidence type="ECO:0000313" key="1">
    <source>
        <dbReference type="EMBL" id="SHE78683.1"/>
    </source>
</evidence>
<gene>
    <name evidence="1" type="ORF">SAMN05444377_101244</name>
</gene>